<reference evidence="1 2" key="1">
    <citation type="submission" date="2024-01" db="EMBL/GenBank/DDBJ databases">
        <title>The complete chloroplast genome sequence of Lithospermum erythrorhizon: insights into the phylogenetic relationship among Boraginaceae species and the maternal lineages of purple gromwells.</title>
        <authorList>
            <person name="Okada T."/>
            <person name="Watanabe K."/>
        </authorList>
    </citation>
    <scope>NUCLEOTIDE SEQUENCE [LARGE SCALE GENOMIC DNA]</scope>
</reference>
<name>A0AAV3R5N9_LITER</name>
<gene>
    <name evidence="1" type="ORF">LIER_24661</name>
</gene>
<comment type="caution">
    <text evidence="1">The sequence shown here is derived from an EMBL/GenBank/DDBJ whole genome shotgun (WGS) entry which is preliminary data.</text>
</comment>
<proteinExistence type="predicted"/>
<evidence type="ECO:0000313" key="2">
    <source>
        <dbReference type="Proteomes" id="UP001454036"/>
    </source>
</evidence>
<evidence type="ECO:0000313" key="1">
    <source>
        <dbReference type="EMBL" id="GAA0170390.1"/>
    </source>
</evidence>
<protein>
    <submittedName>
        <fullName evidence="1">Uncharacterized protein</fullName>
    </submittedName>
</protein>
<dbReference type="Proteomes" id="UP001454036">
    <property type="component" value="Unassembled WGS sequence"/>
</dbReference>
<dbReference type="EMBL" id="BAABME010007224">
    <property type="protein sequence ID" value="GAA0170390.1"/>
    <property type="molecule type" value="Genomic_DNA"/>
</dbReference>
<organism evidence="1 2">
    <name type="scientific">Lithospermum erythrorhizon</name>
    <name type="common">Purple gromwell</name>
    <name type="synonym">Lithospermum officinale var. erythrorhizon</name>
    <dbReference type="NCBI Taxonomy" id="34254"/>
    <lineage>
        <taxon>Eukaryota</taxon>
        <taxon>Viridiplantae</taxon>
        <taxon>Streptophyta</taxon>
        <taxon>Embryophyta</taxon>
        <taxon>Tracheophyta</taxon>
        <taxon>Spermatophyta</taxon>
        <taxon>Magnoliopsida</taxon>
        <taxon>eudicotyledons</taxon>
        <taxon>Gunneridae</taxon>
        <taxon>Pentapetalae</taxon>
        <taxon>asterids</taxon>
        <taxon>lamiids</taxon>
        <taxon>Boraginales</taxon>
        <taxon>Boraginaceae</taxon>
        <taxon>Boraginoideae</taxon>
        <taxon>Lithospermeae</taxon>
        <taxon>Lithospermum</taxon>
    </lineage>
</organism>
<dbReference type="AlphaFoldDB" id="A0AAV3R5N9"/>
<keyword evidence="2" id="KW-1185">Reference proteome</keyword>
<accession>A0AAV3R5N9</accession>
<sequence length="121" mass="13686">MRLCLACRMTREKDPSLCLAPLPRVSGNACGNGSCLIRSDTFSGDCTLIHYQQDIWVELGMPTFPHDFICSMDLLEFEASVNKALRGEDVRQPRQVVEFARNFLARFAQADRLINVECCIK</sequence>